<sequence length="137" mass="13127">MKHLIAGLVATLAIGSAAAQQPTTLVRANGTVQVQVTGAAKVGDKAIAEGSSFGAKAGDVVVVSSGKAKVTYSNGCSVTVDSTAPYTISAKDPVCSRPAVAASSDTKYYLMAGGAALLLGAGAGGGGGGGDDKPSSP</sequence>
<proteinExistence type="predicted"/>
<name>A0ABU1VLE3_9GAMM</name>
<comment type="caution">
    <text evidence="2">The sequence shown here is derived from an EMBL/GenBank/DDBJ whole genome shotgun (WGS) entry which is preliminary data.</text>
</comment>
<organism evidence="2 3">
    <name type="scientific">Agrilutibacter niabensis</name>
    <dbReference type="NCBI Taxonomy" id="380628"/>
    <lineage>
        <taxon>Bacteria</taxon>
        <taxon>Pseudomonadati</taxon>
        <taxon>Pseudomonadota</taxon>
        <taxon>Gammaproteobacteria</taxon>
        <taxon>Lysobacterales</taxon>
        <taxon>Lysobacteraceae</taxon>
        <taxon>Agrilutibacter</taxon>
    </lineage>
</organism>
<gene>
    <name evidence="2" type="ORF">J2X04_000644</name>
</gene>
<reference evidence="2 3" key="1">
    <citation type="submission" date="2023-07" db="EMBL/GenBank/DDBJ databases">
        <title>Sorghum-associated microbial communities from plants grown in Nebraska, USA.</title>
        <authorList>
            <person name="Schachtman D."/>
        </authorList>
    </citation>
    <scope>NUCLEOTIDE SEQUENCE [LARGE SCALE GENOMIC DNA]</scope>
    <source>
        <strain evidence="2 3">BE187</strain>
    </source>
</reference>
<dbReference type="EMBL" id="JAVDVW010000001">
    <property type="protein sequence ID" value="MDR7098297.1"/>
    <property type="molecule type" value="Genomic_DNA"/>
</dbReference>
<accession>A0ABU1VLE3</accession>
<protein>
    <submittedName>
        <fullName evidence="2">Type 1 fimbria pilin</fullName>
    </submittedName>
</protein>
<dbReference type="Proteomes" id="UP001267878">
    <property type="component" value="Unassembled WGS sequence"/>
</dbReference>
<dbReference type="RefSeq" id="WP_310052043.1">
    <property type="nucleotide sequence ID" value="NZ_JAVDVW010000001.1"/>
</dbReference>
<feature type="chain" id="PRO_5045174318" evidence="1">
    <location>
        <begin position="20"/>
        <end position="137"/>
    </location>
</feature>
<evidence type="ECO:0000313" key="3">
    <source>
        <dbReference type="Proteomes" id="UP001267878"/>
    </source>
</evidence>
<evidence type="ECO:0000256" key="1">
    <source>
        <dbReference type="SAM" id="SignalP"/>
    </source>
</evidence>
<evidence type="ECO:0000313" key="2">
    <source>
        <dbReference type="EMBL" id="MDR7098297.1"/>
    </source>
</evidence>
<keyword evidence="3" id="KW-1185">Reference proteome</keyword>
<keyword evidence="1" id="KW-0732">Signal</keyword>
<feature type="signal peptide" evidence="1">
    <location>
        <begin position="1"/>
        <end position="19"/>
    </location>
</feature>